<keyword evidence="4 10" id="KW-0812">Transmembrane</keyword>
<dbReference type="EMBL" id="CACSIO010000060">
    <property type="protein sequence ID" value="CAA0124655.1"/>
    <property type="molecule type" value="Genomic_DNA"/>
</dbReference>
<feature type="transmembrane region" description="Helical" evidence="11">
    <location>
        <begin position="20"/>
        <end position="40"/>
    </location>
</feature>
<accession>A0A5S9QYX2</accession>
<dbReference type="PANTHER" id="PTHR11403:SF7">
    <property type="entry name" value="CYTOCHROME C OXIDASE SUBUNIT 3"/>
    <property type="match status" value="1"/>
</dbReference>
<evidence type="ECO:0000256" key="7">
    <source>
        <dbReference type="ARBA" id="ARBA00023136"/>
    </source>
</evidence>
<dbReference type="EC" id="7.1.1.9" evidence="3"/>
<keyword evidence="14" id="KW-1185">Reference proteome</keyword>
<dbReference type="Proteomes" id="UP000441399">
    <property type="component" value="Unassembled WGS sequence"/>
</dbReference>
<comment type="subcellular location">
    <subcellularLocation>
        <location evidence="10">Cell membrane</location>
        <topology evidence="10">Multi-pass membrane protein</topology>
    </subcellularLocation>
    <subcellularLocation>
        <location evidence="1">Membrane</location>
        <topology evidence="1">Multi-pass membrane protein</topology>
    </subcellularLocation>
</comment>
<dbReference type="PROSITE" id="PS50253">
    <property type="entry name" value="COX3"/>
    <property type="match status" value="1"/>
</dbReference>
<evidence type="ECO:0000256" key="1">
    <source>
        <dbReference type="ARBA" id="ARBA00004141"/>
    </source>
</evidence>
<evidence type="ECO:0000256" key="4">
    <source>
        <dbReference type="ARBA" id="ARBA00022692"/>
    </source>
</evidence>
<evidence type="ECO:0000256" key="10">
    <source>
        <dbReference type="RuleBase" id="RU003376"/>
    </source>
</evidence>
<feature type="transmembrane region" description="Helical" evidence="11">
    <location>
        <begin position="231"/>
        <end position="255"/>
    </location>
</feature>
<protein>
    <recommendedName>
        <fullName evidence="3">cytochrome-c oxidase</fullName>
        <ecNumber evidence="3">7.1.1.9</ecNumber>
    </recommendedName>
    <alternativeName>
        <fullName evidence="8">Cytochrome aa3 subunit 3</fullName>
    </alternativeName>
    <alternativeName>
        <fullName evidence="9">Cytochrome c oxidase polypeptide III</fullName>
    </alternativeName>
</protein>
<dbReference type="SUPFAM" id="SSF81452">
    <property type="entry name" value="Cytochrome c oxidase subunit III-like"/>
    <property type="match status" value="1"/>
</dbReference>
<dbReference type="PANTHER" id="PTHR11403">
    <property type="entry name" value="CYTOCHROME C OXIDASE SUBUNIT III"/>
    <property type="match status" value="1"/>
</dbReference>
<sequence length="294" mass="33689">MQNHDADAQPRYYVPEPSHWPIVASVGLFCFFVGLGNWLHYKWYGPYIFFVGFLIIVMMMFGWFAKVITENKNGAYQGLEGTAFRRGMIWFITSEVFFFSTFFGSLFFTRIWSIPLLGGDIYPLTNILIWPDFSAVWPLISNPDNTQFLGAKEAASPSGIPVLNTLLLLSSGGTITMAHHALKHNKRKALLFWMVLTILLGATFLGCQAFEYYESYTERGLTLNSGVYGSMFFLLTGFHGAHVTIGVTMLTVILVRCALGHFTPERHFAFQGVAWYWHFVDVVWIMLFFFVYWF</sequence>
<dbReference type="InterPro" id="IPR013833">
    <property type="entry name" value="Cyt_c_oxidase_su3_a-hlx"/>
</dbReference>
<dbReference type="Gene3D" id="1.20.120.80">
    <property type="entry name" value="Cytochrome c oxidase, subunit III, four-helix bundle"/>
    <property type="match status" value="1"/>
</dbReference>
<evidence type="ECO:0000256" key="6">
    <source>
        <dbReference type="ARBA" id="ARBA00022989"/>
    </source>
</evidence>
<dbReference type="GO" id="GO:0016491">
    <property type="term" value="F:oxidoreductase activity"/>
    <property type="evidence" value="ECO:0007669"/>
    <property type="project" value="UniProtKB-KW"/>
</dbReference>
<dbReference type="Pfam" id="PF00510">
    <property type="entry name" value="COX3"/>
    <property type="match status" value="2"/>
</dbReference>
<dbReference type="InterPro" id="IPR000298">
    <property type="entry name" value="Cyt_c_oxidase-like_su3"/>
</dbReference>
<keyword evidence="6 11" id="KW-1133">Transmembrane helix</keyword>
<comment type="similarity">
    <text evidence="2 10">Belongs to the cytochrome c oxidase subunit 3 family.</text>
</comment>
<proteinExistence type="inferred from homology"/>
<evidence type="ECO:0000313" key="14">
    <source>
        <dbReference type="Proteomes" id="UP000441399"/>
    </source>
</evidence>
<dbReference type="InterPro" id="IPR024791">
    <property type="entry name" value="Cyt_c/ubiquinol_Oxase_su3"/>
</dbReference>
<evidence type="ECO:0000256" key="8">
    <source>
        <dbReference type="ARBA" id="ARBA00031400"/>
    </source>
</evidence>
<keyword evidence="7 11" id="KW-0472">Membrane</keyword>
<evidence type="ECO:0000256" key="2">
    <source>
        <dbReference type="ARBA" id="ARBA00010581"/>
    </source>
</evidence>
<keyword evidence="13" id="KW-0560">Oxidoreductase</keyword>
<evidence type="ECO:0000313" key="13">
    <source>
        <dbReference type="EMBL" id="CAA0124655.1"/>
    </source>
</evidence>
<feature type="domain" description="Heme-copper oxidase subunit III family profile" evidence="12">
    <location>
        <begin position="8"/>
        <end position="294"/>
    </location>
</feature>
<dbReference type="FunFam" id="1.20.120.80:FF:000003">
    <property type="entry name" value="Cytochrome c oxidase subunit 3"/>
    <property type="match status" value="1"/>
</dbReference>
<feature type="transmembrane region" description="Helical" evidence="11">
    <location>
        <begin position="88"/>
        <end position="109"/>
    </location>
</feature>
<evidence type="ECO:0000256" key="3">
    <source>
        <dbReference type="ARBA" id="ARBA00012949"/>
    </source>
</evidence>
<evidence type="ECO:0000256" key="9">
    <source>
        <dbReference type="ARBA" id="ARBA00031625"/>
    </source>
</evidence>
<feature type="transmembrane region" description="Helical" evidence="11">
    <location>
        <begin position="275"/>
        <end position="293"/>
    </location>
</feature>
<gene>
    <name evidence="13" type="primary">ctaE_2</name>
    <name evidence="13" type="ORF">OPDIPICF_03194</name>
</gene>
<dbReference type="GO" id="GO:0004129">
    <property type="term" value="F:cytochrome-c oxidase activity"/>
    <property type="evidence" value="ECO:0007669"/>
    <property type="project" value="UniProtKB-EC"/>
</dbReference>
<name>A0A5S9QYX2_9GAMM</name>
<dbReference type="GO" id="GO:0019646">
    <property type="term" value="P:aerobic electron transport chain"/>
    <property type="evidence" value="ECO:0007669"/>
    <property type="project" value="InterPro"/>
</dbReference>
<dbReference type="InterPro" id="IPR035973">
    <property type="entry name" value="Cyt_c_oxidase_su3-like_sf"/>
</dbReference>
<evidence type="ECO:0000256" key="5">
    <source>
        <dbReference type="ARBA" id="ARBA00022967"/>
    </source>
</evidence>
<dbReference type="GO" id="GO:0005886">
    <property type="term" value="C:plasma membrane"/>
    <property type="evidence" value="ECO:0007669"/>
    <property type="project" value="UniProtKB-SubCell"/>
</dbReference>
<dbReference type="CDD" id="cd01665">
    <property type="entry name" value="Cyt_c_Oxidase_III"/>
    <property type="match status" value="1"/>
</dbReference>
<dbReference type="InterPro" id="IPR033945">
    <property type="entry name" value="Cyt_c_oxase_su3_dom"/>
</dbReference>
<dbReference type="OrthoDB" id="9810850at2"/>
<organism evidence="13 14">
    <name type="scientific">BD1-7 clade bacterium</name>
    <dbReference type="NCBI Taxonomy" id="2029982"/>
    <lineage>
        <taxon>Bacteria</taxon>
        <taxon>Pseudomonadati</taxon>
        <taxon>Pseudomonadota</taxon>
        <taxon>Gammaproteobacteria</taxon>
        <taxon>Cellvibrionales</taxon>
        <taxon>Spongiibacteraceae</taxon>
        <taxon>BD1-7 clade</taxon>
    </lineage>
</organism>
<feature type="transmembrane region" description="Helical" evidence="11">
    <location>
        <begin position="47"/>
        <end position="68"/>
    </location>
</feature>
<evidence type="ECO:0000259" key="12">
    <source>
        <dbReference type="PROSITE" id="PS50253"/>
    </source>
</evidence>
<dbReference type="AlphaFoldDB" id="A0A5S9QYX2"/>
<evidence type="ECO:0000256" key="11">
    <source>
        <dbReference type="SAM" id="Phobius"/>
    </source>
</evidence>
<feature type="transmembrane region" description="Helical" evidence="11">
    <location>
        <begin position="190"/>
        <end position="211"/>
    </location>
</feature>
<keyword evidence="5" id="KW-1278">Translocase</keyword>
<reference evidence="13 14" key="1">
    <citation type="submission" date="2019-11" db="EMBL/GenBank/DDBJ databases">
        <authorList>
            <person name="Holert J."/>
        </authorList>
    </citation>
    <scope>NUCLEOTIDE SEQUENCE [LARGE SCALE GENOMIC DNA]</scope>
    <source>
        <strain evidence="13">SB11_3</strain>
    </source>
</reference>
<dbReference type="Gene3D" id="1.10.287.70">
    <property type="match status" value="1"/>
</dbReference>